<proteinExistence type="predicted"/>
<gene>
    <name evidence="1" type="ORF">PXEA_LOCUS34405</name>
</gene>
<sequence length="219" mass="23813">MPTSIRCPAPAPSFSSHLFIRLNHEHREFVVDAKTTIPSRLDRAASATQTGLDAAPFAEPGRTKLDGHTVWLWKKETLPPCITSSRGVEVGDGSPFLHHPVGCSNCYARRRVRRRKDGTGARQVTNDLAQLPSHLQLTHCTVCAQLIPGPGTPTVVASRWRPDERRVGLIATSNEAALRSAEEAPDARMLMTDRNPCCQGTRALAACVPAVLIKASLLK</sequence>
<organism evidence="1 2">
    <name type="scientific">Protopolystoma xenopodis</name>
    <dbReference type="NCBI Taxonomy" id="117903"/>
    <lineage>
        <taxon>Eukaryota</taxon>
        <taxon>Metazoa</taxon>
        <taxon>Spiralia</taxon>
        <taxon>Lophotrochozoa</taxon>
        <taxon>Platyhelminthes</taxon>
        <taxon>Monogenea</taxon>
        <taxon>Polyopisthocotylea</taxon>
        <taxon>Polystomatidea</taxon>
        <taxon>Polystomatidae</taxon>
        <taxon>Protopolystoma</taxon>
    </lineage>
</organism>
<protein>
    <submittedName>
        <fullName evidence="1">Uncharacterized protein</fullName>
    </submittedName>
</protein>
<accession>A0A3S5C7S7</accession>
<dbReference type="AlphaFoldDB" id="A0A3S5C7S7"/>
<evidence type="ECO:0000313" key="1">
    <source>
        <dbReference type="EMBL" id="VEL40965.1"/>
    </source>
</evidence>
<keyword evidence="2" id="KW-1185">Reference proteome</keyword>
<name>A0A3S5C7S7_9PLAT</name>
<evidence type="ECO:0000313" key="2">
    <source>
        <dbReference type="Proteomes" id="UP000784294"/>
    </source>
</evidence>
<dbReference type="Proteomes" id="UP000784294">
    <property type="component" value="Unassembled WGS sequence"/>
</dbReference>
<reference evidence="1" key="1">
    <citation type="submission" date="2018-11" db="EMBL/GenBank/DDBJ databases">
        <authorList>
            <consortium name="Pathogen Informatics"/>
        </authorList>
    </citation>
    <scope>NUCLEOTIDE SEQUENCE</scope>
</reference>
<comment type="caution">
    <text evidence="1">The sequence shown here is derived from an EMBL/GenBank/DDBJ whole genome shotgun (WGS) entry which is preliminary data.</text>
</comment>
<dbReference type="EMBL" id="CAAALY010267227">
    <property type="protein sequence ID" value="VEL40965.1"/>
    <property type="molecule type" value="Genomic_DNA"/>
</dbReference>